<dbReference type="Proteomes" id="UP000730481">
    <property type="component" value="Unassembled WGS sequence"/>
</dbReference>
<feature type="compositionally biased region" description="Low complexity" evidence="1">
    <location>
        <begin position="125"/>
        <end position="134"/>
    </location>
</feature>
<gene>
    <name evidence="2" type="ORF">FBEOM_12883</name>
</gene>
<keyword evidence="3" id="KW-1185">Reference proteome</keyword>
<proteinExistence type="predicted"/>
<sequence length="154" mass="17531">MASFTQSPNAERLADLLKTALVVHKDIAAHLNRDNDLDNALASYFRELDHLISAKKLLQGTLVIKDRYRVAELAPMPDPSPFTQENRRTQSFKKKHSADPSALVDSSSEPKVTKAKPPSRRNVARRSPATSRSSRTLEKLWRQPLYESWRNNPR</sequence>
<accession>A0A9P5DNT3</accession>
<feature type="region of interest" description="Disordered" evidence="1">
    <location>
        <begin position="74"/>
        <end position="137"/>
    </location>
</feature>
<feature type="compositionally biased region" description="Basic residues" evidence="1">
    <location>
        <begin position="113"/>
        <end position="124"/>
    </location>
</feature>
<reference evidence="2" key="2">
    <citation type="submission" date="2020-02" db="EMBL/GenBank/DDBJ databases">
        <title>Identification and distribution of gene clusters putatively required for synthesis of sphingolipid metabolism inhibitors in phylogenetically diverse species of the filamentous fungus Fusarium.</title>
        <authorList>
            <person name="Kim H.-S."/>
            <person name="Busman M."/>
            <person name="Brown D.W."/>
            <person name="Divon H."/>
            <person name="Uhlig S."/>
            <person name="Proctor R.H."/>
        </authorList>
    </citation>
    <scope>NUCLEOTIDE SEQUENCE</scope>
    <source>
        <strain evidence="2">NRRL 25174</strain>
    </source>
</reference>
<name>A0A9P5DNT3_9HYPO</name>
<comment type="caution">
    <text evidence="2">The sequence shown here is derived from an EMBL/GenBank/DDBJ whole genome shotgun (WGS) entry which is preliminary data.</text>
</comment>
<evidence type="ECO:0000256" key="1">
    <source>
        <dbReference type="SAM" id="MobiDB-lite"/>
    </source>
</evidence>
<protein>
    <submittedName>
        <fullName evidence="2">Uncharacterized protein</fullName>
    </submittedName>
</protein>
<evidence type="ECO:0000313" key="3">
    <source>
        <dbReference type="Proteomes" id="UP000730481"/>
    </source>
</evidence>
<dbReference type="AlphaFoldDB" id="A0A9P5DNT3"/>
<dbReference type="EMBL" id="PVQB02000874">
    <property type="protein sequence ID" value="KAF4333297.1"/>
    <property type="molecule type" value="Genomic_DNA"/>
</dbReference>
<evidence type="ECO:0000313" key="2">
    <source>
        <dbReference type="EMBL" id="KAF4333297.1"/>
    </source>
</evidence>
<reference evidence="2" key="1">
    <citation type="journal article" date="2017" name="Mycologia">
        <title>Fusarium algeriense, sp. nov., a novel toxigenic crown rot pathogen of durum wheat from Algeria is nested in the Fusarium burgessii species complex.</title>
        <authorList>
            <person name="Laraba I."/>
            <person name="Keddad A."/>
            <person name="Boureghda H."/>
            <person name="Abdallah N."/>
            <person name="Vaughan M.M."/>
            <person name="Proctor R.H."/>
            <person name="Busman M."/>
            <person name="O'Donnell K."/>
        </authorList>
    </citation>
    <scope>NUCLEOTIDE SEQUENCE</scope>
    <source>
        <strain evidence="2">NRRL 25174</strain>
    </source>
</reference>
<organism evidence="2 3">
    <name type="scientific">Fusarium beomiforme</name>
    <dbReference type="NCBI Taxonomy" id="44412"/>
    <lineage>
        <taxon>Eukaryota</taxon>
        <taxon>Fungi</taxon>
        <taxon>Dikarya</taxon>
        <taxon>Ascomycota</taxon>
        <taxon>Pezizomycotina</taxon>
        <taxon>Sordariomycetes</taxon>
        <taxon>Hypocreomycetidae</taxon>
        <taxon>Hypocreales</taxon>
        <taxon>Nectriaceae</taxon>
        <taxon>Fusarium</taxon>
        <taxon>Fusarium burgessii species complex</taxon>
    </lineage>
</organism>